<dbReference type="InterPro" id="IPR020084">
    <property type="entry name" value="NUDIX_hydrolase_CS"/>
</dbReference>
<evidence type="ECO:0000313" key="6">
    <source>
        <dbReference type="EMBL" id="GLQ17499.1"/>
    </source>
</evidence>
<comment type="cofactor">
    <cofactor evidence="1">
        <name>Mn(2+)</name>
        <dbReference type="ChEBI" id="CHEBI:29035"/>
    </cofactor>
</comment>
<comment type="similarity">
    <text evidence="4">Belongs to the Nudix hydrolase family.</text>
</comment>
<proteinExistence type="inferred from homology"/>
<feature type="domain" description="Nudix hydrolase" evidence="5">
    <location>
        <begin position="1"/>
        <end position="143"/>
    </location>
</feature>
<organism evidence="6 7">
    <name type="scientific">Maritalea porphyrae</name>
    <dbReference type="NCBI Taxonomy" id="880732"/>
    <lineage>
        <taxon>Bacteria</taxon>
        <taxon>Pseudomonadati</taxon>
        <taxon>Pseudomonadota</taxon>
        <taxon>Alphaproteobacteria</taxon>
        <taxon>Hyphomicrobiales</taxon>
        <taxon>Devosiaceae</taxon>
        <taxon>Maritalea</taxon>
    </lineage>
</organism>
<comment type="cofactor">
    <cofactor evidence="2">
        <name>Mg(2+)</name>
        <dbReference type="ChEBI" id="CHEBI:18420"/>
    </cofactor>
</comment>
<accession>A0ABQ5URK5</accession>
<dbReference type="PROSITE" id="PS51462">
    <property type="entry name" value="NUDIX"/>
    <property type="match status" value="1"/>
</dbReference>
<name>A0ABQ5URK5_9HYPH</name>
<dbReference type="InterPro" id="IPR020476">
    <property type="entry name" value="Nudix_hydrolase"/>
</dbReference>
<dbReference type="Proteomes" id="UP001161405">
    <property type="component" value="Unassembled WGS sequence"/>
</dbReference>
<dbReference type="PANTHER" id="PTHR11839:SF22">
    <property type="entry name" value="NUDIX HYDROLASE 26, CHLOROPLASTIC"/>
    <property type="match status" value="1"/>
</dbReference>
<dbReference type="InterPro" id="IPR022927">
    <property type="entry name" value="RppH"/>
</dbReference>
<protein>
    <submittedName>
        <fullName evidence="6">RNA pyrophosphohydrolase</fullName>
    </submittedName>
</protein>
<evidence type="ECO:0000256" key="4">
    <source>
        <dbReference type="RuleBase" id="RU003476"/>
    </source>
</evidence>
<evidence type="ECO:0000256" key="2">
    <source>
        <dbReference type="ARBA" id="ARBA00001946"/>
    </source>
</evidence>
<dbReference type="PANTHER" id="PTHR11839">
    <property type="entry name" value="UDP/ADP-SUGAR PYROPHOSPHATASE"/>
    <property type="match status" value="1"/>
</dbReference>
<comment type="caution">
    <text evidence="6">The sequence shown here is derived from an EMBL/GenBank/DDBJ whole genome shotgun (WGS) entry which is preliminary data.</text>
</comment>
<gene>
    <name evidence="6" type="primary">rppH</name>
    <name evidence="6" type="ORF">GCM10007879_17480</name>
</gene>
<dbReference type="PRINTS" id="PR00502">
    <property type="entry name" value="NUDIXFAMILY"/>
</dbReference>
<reference evidence="6" key="2">
    <citation type="submission" date="2023-01" db="EMBL/GenBank/DDBJ databases">
        <title>Draft genome sequence of Maritalea porphyrae strain NBRC 107169.</title>
        <authorList>
            <person name="Sun Q."/>
            <person name="Mori K."/>
        </authorList>
    </citation>
    <scope>NUCLEOTIDE SEQUENCE</scope>
    <source>
        <strain evidence="6">NBRC 107169</strain>
    </source>
</reference>
<dbReference type="SUPFAM" id="SSF55811">
    <property type="entry name" value="Nudix"/>
    <property type="match status" value="1"/>
</dbReference>
<dbReference type="Gene3D" id="3.90.79.10">
    <property type="entry name" value="Nucleoside Triphosphate Pyrophosphohydrolase"/>
    <property type="match status" value="1"/>
</dbReference>
<keyword evidence="3 4" id="KW-0378">Hydrolase</keyword>
<dbReference type="NCBIfam" id="NF001938">
    <property type="entry name" value="PRK00714.1-5"/>
    <property type="match status" value="1"/>
</dbReference>
<dbReference type="EMBL" id="BSNI01000002">
    <property type="protein sequence ID" value="GLQ17499.1"/>
    <property type="molecule type" value="Genomic_DNA"/>
</dbReference>
<reference evidence="6" key="1">
    <citation type="journal article" date="2014" name="Int. J. Syst. Evol. Microbiol.">
        <title>Complete genome of a new Firmicutes species belonging to the dominant human colonic microbiota ('Ruminococcus bicirculans') reveals two chromosomes and a selective capacity to utilize plant glucans.</title>
        <authorList>
            <consortium name="NISC Comparative Sequencing Program"/>
            <person name="Wegmann U."/>
            <person name="Louis P."/>
            <person name="Goesmann A."/>
            <person name="Henrissat B."/>
            <person name="Duncan S.H."/>
            <person name="Flint H.J."/>
        </authorList>
    </citation>
    <scope>NUCLEOTIDE SEQUENCE</scope>
    <source>
        <strain evidence="6">NBRC 107169</strain>
    </source>
</reference>
<dbReference type="InterPro" id="IPR000086">
    <property type="entry name" value="NUDIX_hydrolase_dom"/>
</dbReference>
<evidence type="ECO:0000259" key="5">
    <source>
        <dbReference type="PROSITE" id="PS51462"/>
    </source>
</evidence>
<evidence type="ECO:0000256" key="1">
    <source>
        <dbReference type="ARBA" id="ARBA00001936"/>
    </source>
</evidence>
<evidence type="ECO:0000256" key="3">
    <source>
        <dbReference type="ARBA" id="ARBA00022801"/>
    </source>
</evidence>
<dbReference type="Pfam" id="PF00293">
    <property type="entry name" value="NUDIX"/>
    <property type="match status" value="1"/>
</dbReference>
<evidence type="ECO:0000313" key="7">
    <source>
        <dbReference type="Proteomes" id="UP001161405"/>
    </source>
</evidence>
<keyword evidence="7" id="KW-1185">Reference proteome</keyword>
<dbReference type="CDD" id="cd03671">
    <property type="entry name" value="NUDIX_Ap4A_hydrolase_plant_like"/>
    <property type="match status" value="1"/>
</dbReference>
<dbReference type="InterPro" id="IPR015797">
    <property type="entry name" value="NUDIX_hydrolase-like_dom_sf"/>
</dbReference>
<dbReference type="PROSITE" id="PS00893">
    <property type="entry name" value="NUDIX_BOX"/>
    <property type="match status" value="1"/>
</dbReference>
<sequence>MFNKEGKVFAAKRKPQDKEFSKYIWQLPQGGIDKGEVAAEAAIRELYEETNIKSVEMIERTKEPLYYDLPDELLGIGLKGKYRGQVQDWFAMRFVGDEGEINVKRPANGAHPAEFSAWAWKELSEMPDLIVPFKRKVYEDLLAMFSHIGPKETA</sequence>